<evidence type="ECO:0000256" key="1">
    <source>
        <dbReference type="SAM" id="MobiDB-lite"/>
    </source>
</evidence>
<dbReference type="Proteomes" id="UP000095287">
    <property type="component" value="Unplaced"/>
</dbReference>
<proteinExistence type="predicted"/>
<dbReference type="AlphaFoldDB" id="A0A1I8AGH3"/>
<feature type="compositionally biased region" description="Basic and acidic residues" evidence="1">
    <location>
        <begin position="83"/>
        <end position="92"/>
    </location>
</feature>
<dbReference type="WBParaSite" id="L893_g5496.t1">
    <property type="protein sequence ID" value="L893_g5496.t1"/>
    <property type="gene ID" value="L893_g5496"/>
</dbReference>
<feature type="compositionally biased region" description="Polar residues" evidence="1">
    <location>
        <begin position="248"/>
        <end position="259"/>
    </location>
</feature>
<organism evidence="2 3">
    <name type="scientific">Steinernema glaseri</name>
    <dbReference type="NCBI Taxonomy" id="37863"/>
    <lineage>
        <taxon>Eukaryota</taxon>
        <taxon>Metazoa</taxon>
        <taxon>Ecdysozoa</taxon>
        <taxon>Nematoda</taxon>
        <taxon>Chromadorea</taxon>
        <taxon>Rhabditida</taxon>
        <taxon>Tylenchina</taxon>
        <taxon>Panagrolaimomorpha</taxon>
        <taxon>Strongyloidoidea</taxon>
        <taxon>Steinernematidae</taxon>
        <taxon>Steinernema</taxon>
    </lineage>
</organism>
<keyword evidence="2" id="KW-1185">Reference proteome</keyword>
<feature type="compositionally biased region" description="Basic and acidic residues" evidence="1">
    <location>
        <begin position="32"/>
        <end position="42"/>
    </location>
</feature>
<reference evidence="3" key="1">
    <citation type="submission" date="2016-11" db="UniProtKB">
        <authorList>
            <consortium name="WormBaseParasite"/>
        </authorList>
    </citation>
    <scope>IDENTIFICATION</scope>
</reference>
<protein>
    <submittedName>
        <fullName evidence="3">Bromo adjacent domain-containing 1 protein</fullName>
    </submittedName>
</protein>
<sequence>MATTSGASSHDQKRRRKSLRSNHSRKATMSREPQKVKAEHPDAGLYSMKGVRNRTSKGSQAELKPVAPNMSTTSMKGSRKTRKDKEREKEKESDENEPTVFEEISTPIRPASQKHGSRCGHKKRPSLRNRLCCEDEKAKMIPAPTDDTPKFIDPDLKKEQLSQSHSEDDQPKAKPLSKFLQMQAKLRARQKAKEAALKKQTKQVKETDDKTKSPTIKPSLPLPTSPVPALLLPAGHDDSGSASSGVSQIPSTLSTSNGASKPRVSVSQKRRPKLSMPVRSASCSSTSALSASSTTSGTTASTGTGTERSTSSSASSECGSSSTSSLQTTATTRSSSVCTAMTRKKKKELMEEHSCGTPPAHQFSGLPILSEPRILAKALRKKNGRSHREPTLPYFTHYLLNPLFRFRMVYGHQVNSECCALIENPRAVAVSRLKPKLRKKIVIKPLPVINMLHKA</sequence>
<name>A0A1I8AGH3_9BILA</name>
<feature type="compositionally biased region" description="Basic and acidic residues" evidence="1">
    <location>
        <begin position="191"/>
        <end position="212"/>
    </location>
</feature>
<feature type="region of interest" description="Disordered" evidence="1">
    <location>
        <begin position="1"/>
        <end position="339"/>
    </location>
</feature>
<accession>A0A1I8AGH3</accession>
<evidence type="ECO:0000313" key="3">
    <source>
        <dbReference type="WBParaSite" id="L893_g5496.t1"/>
    </source>
</evidence>
<feature type="compositionally biased region" description="Basic and acidic residues" evidence="1">
    <location>
        <begin position="147"/>
        <end position="172"/>
    </location>
</feature>
<feature type="compositionally biased region" description="Basic residues" evidence="1">
    <location>
        <begin position="115"/>
        <end position="127"/>
    </location>
</feature>
<feature type="compositionally biased region" description="Basic residues" evidence="1">
    <location>
        <begin position="12"/>
        <end position="28"/>
    </location>
</feature>
<feature type="compositionally biased region" description="Low complexity" evidence="1">
    <location>
        <begin position="280"/>
        <end position="336"/>
    </location>
</feature>
<evidence type="ECO:0000313" key="2">
    <source>
        <dbReference type="Proteomes" id="UP000095287"/>
    </source>
</evidence>